<keyword evidence="4" id="KW-0503">Monooxygenase</keyword>
<proteinExistence type="predicted"/>
<evidence type="ECO:0000259" key="5">
    <source>
        <dbReference type="Pfam" id="PF00296"/>
    </source>
</evidence>
<dbReference type="AlphaFoldDB" id="A0A846XEK0"/>
<dbReference type="InterPro" id="IPR019921">
    <property type="entry name" value="Lucif-like_OxRdtase_Rv2161c"/>
</dbReference>
<gene>
    <name evidence="6" type="ORF">HGA13_08705</name>
</gene>
<dbReference type="EMBL" id="JAAXOO010000002">
    <property type="protein sequence ID" value="NKY33146.1"/>
    <property type="molecule type" value="Genomic_DNA"/>
</dbReference>
<dbReference type="Gene3D" id="3.20.20.30">
    <property type="entry name" value="Luciferase-like domain"/>
    <property type="match status" value="1"/>
</dbReference>
<protein>
    <submittedName>
        <fullName evidence="6">LLM class F420-dependent oxidoreductase</fullName>
    </submittedName>
</protein>
<dbReference type="PANTHER" id="PTHR42847">
    <property type="entry name" value="ALKANESULFONATE MONOOXYGENASE"/>
    <property type="match status" value="1"/>
</dbReference>
<dbReference type="GO" id="GO:0046306">
    <property type="term" value="P:alkanesulfonate catabolic process"/>
    <property type="evidence" value="ECO:0007669"/>
    <property type="project" value="TreeGrafter"/>
</dbReference>
<accession>A0A846XEK0</accession>
<keyword evidence="7" id="KW-1185">Reference proteome</keyword>
<dbReference type="GO" id="GO:0008726">
    <property type="term" value="F:alkanesulfonate monooxygenase activity"/>
    <property type="evidence" value="ECO:0007669"/>
    <property type="project" value="TreeGrafter"/>
</dbReference>
<evidence type="ECO:0000256" key="3">
    <source>
        <dbReference type="ARBA" id="ARBA00023002"/>
    </source>
</evidence>
<dbReference type="Proteomes" id="UP000565715">
    <property type="component" value="Unassembled WGS sequence"/>
</dbReference>
<dbReference type="SUPFAM" id="SSF51679">
    <property type="entry name" value="Bacterial luciferase-like"/>
    <property type="match status" value="1"/>
</dbReference>
<evidence type="ECO:0000313" key="6">
    <source>
        <dbReference type="EMBL" id="NKY33146.1"/>
    </source>
</evidence>
<feature type="domain" description="Luciferase-like" evidence="5">
    <location>
        <begin position="1"/>
        <end position="223"/>
    </location>
</feature>
<evidence type="ECO:0000256" key="1">
    <source>
        <dbReference type="ARBA" id="ARBA00022630"/>
    </source>
</evidence>
<evidence type="ECO:0000256" key="2">
    <source>
        <dbReference type="ARBA" id="ARBA00022643"/>
    </source>
</evidence>
<dbReference type="RefSeq" id="WP_068040376.1">
    <property type="nucleotide sequence ID" value="NZ_JAAXOO010000002.1"/>
</dbReference>
<dbReference type="PANTHER" id="PTHR42847:SF4">
    <property type="entry name" value="ALKANESULFONATE MONOOXYGENASE-RELATED"/>
    <property type="match status" value="1"/>
</dbReference>
<comment type="caution">
    <text evidence="6">The sequence shown here is derived from an EMBL/GenBank/DDBJ whole genome shotgun (WGS) entry which is preliminary data.</text>
</comment>
<keyword evidence="1" id="KW-0285">Flavoprotein</keyword>
<name>A0A846XEK0_9NOCA</name>
<dbReference type="InterPro" id="IPR036661">
    <property type="entry name" value="Luciferase-like_sf"/>
</dbReference>
<keyword evidence="3" id="KW-0560">Oxidoreductase</keyword>
<reference evidence="6 7" key="1">
    <citation type="submission" date="2020-04" db="EMBL/GenBank/DDBJ databases">
        <title>MicrobeNet Type strains.</title>
        <authorList>
            <person name="Nicholson A.C."/>
        </authorList>
    </citation>
    <scope>NUCLEOTIDE SEQUENCE [LARGE SCALE GENOMIC DNA]</scope>
    <source>
        <strain evidence="6 7">DSM 45078</strain>
    </source>
</reference>
<dbReference type="InterPro" id="IPR050172">
    <property type="entry name" value="SsuD_RutA_monooxygenase"/>
</dbReference>
<dbReference type="InterPro" id="IPR011251">
    <property type="entry name" value="Luciferase-like_dom"/>
</dbReference>
<evidence type="ECO:0000313" key="7">
    <source>
        <dbReference type="Proteomes" id="UP000565715"/>
    </source>
</evidence>
<dbReference type="Pfam" id="PF00296">
    <property type="entry name" value="Bac_luciferase"/>
    <property type="match status" value="1"/>
</dbReference>
<organism evidence="6 7">
    <name type="scientific">Nocardia speluncae</name>
    <dbReference type="NCBI Taxonomy" id="419477"/>
    <lineage>
        <taxon>Bacteria</taxon>
        <taxon>Bacillati</taxon>
        <taxon>Actinomycetota</taxon>
        <taxon>Actinomycetes</taxon>
        <taxon>Mycobacteriales</taxon>
        <taxon>Nocardiaceae</taxon>
        <taxon>Nocardia</taxon>
    </lineage>
</organism>
<keyword evidence="2" id="KW-0288">FMN</keyword>
<evidence type="ECO:0000256" key="4">
    <source>
        <dbReference type="ARBA" id="ARBA00023033"/>
    </source>
</evidence>
<sequence>MRLGLSTPVVIKVPGHTAAWEDTAGIAEITRVAELADRLGFHFLTCSEHIAMPPGIPSPQLPQGRGTRYWDPLATLSWLAARTDNIRLLTNVLVLGYHHPLAIAKRYGTLDRMSGGRVRLGLGVGTAEEEFRTLGAEFEDRGARADDAIRALRAALSRTDPEYHGEFYDFAGLVVDPCAVQRRVPLWVGGHSERALRRAVTLADGWIPGAPNADTVRTMLASYPDRPAGFEVVSGAGGAMDPLKSPGRVADTLGALAQAGVTMVPFRPVNRSLEHYCEQLEAVAALDIFEPLVPASR</sequence>
<dbReference type="NCBIfam" id="TIGR03619">
    <property type="entry name" value="F420_Rv2161c"/>
    <property type="match status" value="1"/>
</dbReference>